<evidence type="ECO:0000256" key="3">
    <source>
        <dbReference type="ARBA" id="ARBA00023157"/>
    </source>
</evidence>
<evidence type="ECO:0000259" key="5">
    <source>
        <dbReference type="PROSITE" id="PS51352"/>
    </source>
</evidence>
<dbReference type="PANTHER" id="PTHR42852">
    <property type="entry name" value="THIOL:DISULFIDE INTERCHANGE PROTEIN DSBE"/>
    <property type="match status" value="1"/>
</dbReference>
<feature type="domain" description="Thioredoxin" evidence="5">
    <location>
        <begin position="378"/>
        <end position="525"/>
    </location>
</feature>
<keyword evidence="3" id="KW-1015">Disulfide bond</keyword>
<evidence type="ECO:0000313" key="6">
    <source>
        <dbReference type="EMBL" id="MEA5140197.1"/>
    </source>
</evidence>
<dbReference type="Proteomes" id="UP001302949">
    <property type="component" value="Unassembled WGS sequence"/>
</dbReference>
<keyword evidence="7" id="KW-1185">Reference proteome</keyword>
<dbReference type="Pfam" id="PF08534">
    <property type="entry name" value="Redoxin"/>
    <property type="match status" value="1"/>
</dbReference>
<dbReference type="Gene3D" id="3.40.30.10">
    <property type="entry name" value="Glutaredoxin"/>
    <property type="match status" value="1"/>
</dbReference>
<accession>A0ABU5QCB0</accession>
<dbReference type="CDD" id="cd02966">
    <property type="entry name" value="TlpA_like_family"/>
    <property type="match status" value="1"/>
</dbReference>
<keyword evidence="2" id="KW-0201">Cytochrome c-type biogenesis</keyword>
<dbReference type="PANTHER" id="PTHR42852:SF6">
    <property type="entry name" value="THIOL:DISULFIDE INTERCHANGE PROTEIN DSBE"/>
    <property type="match status" value="1"/>
</dbReference>
<evidence type="ECO:0000256" key="2">
    <source>
        <dbReference type="ARBA" id="ARBA00022748"/>
    </source>
</evidence>
<gene>
    <name evidence="6" type="ORF">VB248_13685</name>
</gene>
<comment type="subcellular location">
    <subcellularLocation>
        <location evidence="1">Cell envelope</location>
    </subcellularLocation>
</comment>
<evidence type="ECO:0000256" key="4">
    <source>
        <dbReference type="ARBA" id="ARBA00023284"/>
    </source>
</evidence>
<organism evidence="6 7">
    <name type="scientific">Arcicella rigui</name>
    <dbReference type="NCBI Taxonomy" id="797020"/>
    <lineage>
        <taxon>Bacteria</taxon>
        <taxon>Pseudomonadati</taxon>
        <taxon>Bacteroidota</taxon>
        <taxon>Cytophagia</taxon>
        <taxon>Cytophagales</taxon>
        <taxon>Flectobacillaceae</taxon>
        <taxon>Arcicella</taxon>
    </lineage>
</organism>
<name>A0ABU5QCB0_9BACT</name>
<reference evidence="6 7" key="1">
    <citation type="submission" date="2023-12" db="EMBL/GenBank/DDBJ databases">
        <title>Novel species of the genus Arcicella isolated from rivers.</title>
        <authorList>
            <person name="Lu H."/>
        </authorList>
    </citation>
    <scope>NUCLEOTIDE SEQUENCE [LARGE SCALE GENOMIC DNA]</scope>
    <source>
        <strain evidence="6 7">KCTC 23307</strain>
    </source>
</reference>
<keyword evidence="4" id="KW-0676">Redox-active center</keyword>
<dbReference type="EMBL" id="JAYFUM010000015">
    <property type="protein sequence ID" value="MEA5140197.1"/>
    <property type="molecule type" value="Genomic_DNA"/>
</dbReference>
<dbReference type="RefSeq" id="WP_323297351.1">
    <property type="nucleotide sequence ID" value="NZ_JAYFUM010000015.1"/>
</dbReference>
<sequence length="526" mass="61557">MKHPILSFLTVSLLLIYSNVSACIEIKNITKDSTKNISKGVVHIQFTGKPEFNSNLMTKTKMQIGRFEYLVVCDDLELERISFGDIATKKSVTFSTSSNWVMIRRYLSFFEFQDFLVHKGDSLVISFDRKKPVVVKHSNYSYTAQDFIVEDKLNQKFTGAYLTTGMANDTRNTAFRYFYDDPKEPVKQSARKGYEKGLYLETLENKVGQTLIPSMKILNDNTQHFLDSLNRNKLISKEIYAFYQQKYDNLLFKLKVMSGEIDSTSAATELNERYKKQLVYDEYWNQCISNFEKKHFTSKVKWEVVNQFNFRDPRASFLLILNSSLLCHEVKEQMLFLGLGNIDYFFRDEIDKYLPLFTAFASNKSLVQEAQKKYQKDIIVNASPSNLHLETLNKQQTSIEDFLQKKKGKVLYIDFWASWCGPCIEEMKYSKQLLQTYKDSNLEVTFFSTDDNFQKWAKASERLELTEIPNNFKILNFGESKFIQEHQFKSIPRYMIIDKDGQIINDNAPRPSDPKIRQLLDELLRK</sequence>
<evidence type="ECO:0000256" key="1">
    <source>
        <dbReference type="ARBA" id="ARBA00004196"/>
    </source>
</evidence>
<dbReference type="SUPFAM" id="SSF52833">
    <property type="entry name" value="Thioredoxin-like"/>
    <property type="match status" value="1"/>
</dbReference>
<dbReference type="InterPro" id="IPR013740">
    <property type="entry name" value="Redoxin"/>
</dbReference>
<dbReference type="PROSITE" id="PS51352">
    <property type="entry name" value="THIOREDOXIN_2"/>
    <property type="match status" value="1"/>
</dbReference>
<dbReference type="InterPro" id="IPR013766">
    <property type="entry name" value="Thioredoxin_domain"/>
</dbReference>
<dbReference type="InterPro" id="IPR050553">
    <property type="entry name" value="Thioredoxin_ResA/DsbE_sf"/>
</dbReference>
<dbReference type="InterPro" id="IPR036249">
    <property type="entry name" value="Thioredoxin-like_sf"/>
</dbReference>
<evidence type="ECO:0000313" key="7">
    <source>
        <dbReference type="Proteomes" id="UP001302949"/>
    </source>
</evidence>
<comment type="caution">
    <text evidence="6">The sequence shown here is derived from an EMBL/GenBank/DDBJ whole genome shotgun (WGS) entry which is preliminary data.</text>
</comment>
<proteinExistence type="predicted"/>
<protein>
    <submittedName>
        <fullName evidence="6">TlpA disulfide reductase family protein</fullName>
    </submittedName>
</protein>